<proteinExistence type="predicted"/>
<dbReference type="PRINTS" id="PR00411">
    <property type="entry name" value="PNDRDTASEI"/>
</dbReference>
<dbReference type="PANTHER" id="PTHR43557">
    <property type="entry name" value="APOPTOSIS-INDUCING FACTOR 1"/>
    <property type="match status" value="1"/>
</dbReference>
<dbReference type="Gene3D" id="3.30.390.30">
    <property type="match status" value="1"/>
</dbReference>
<dbReference type="Pfam" id="PF07992">
    <property type="entry name" value="Pyr_redox_2"/>
    <property type="match status" value="1"/>
</dbReference>
<evidence type="ECO:0000256" key="3">
    <source>
        <dbReference type="ARBA" id="ARBA00022827"/>
    </source>
</evidence>
<feature type="domain" description="FAD/NAD(P)-binding" evidence="5">
    <location>
        <begin position="4"/>
        <end position="297"/>
    </location>
</feature>
<dbReference type="PRINTS" id="PR00368">
    <property type="entry name" value="FADPNR"/>
</dbReference>
<comment type="cofactor">
    <cofactor evidence="1">
        <name>FAD</name>
        <dbReference type="ChEBI" id="CHEBI:57692"/>
    </cofactor>
</comment>
<dbReference type="GO" id="GO:0016651">
    <property type="term" value="F:oxidoreductase activity, acting on NAD(P)H"/>
    <property type="evidence" value="ECO:0007669"/>
    <property type="project" value="TreeGrafter"/>
</dbReference>
<evidence type="ECO:0000259" key="6">
    <source>
        <dbReference type="Pfam" id="PF14759"/>
    </source>
</evidence>
<evidence type="ECO:0000256" key="4">
    <source>
        <dbReference type="ARBA" id="ARBA00023002"/>
    </source>
</evidence>
<dbReference type="InterPro" id="IPR050446">
    <property type="entry name" value="FAD-oxidoreductase/Apoptosis"/>
</dbReference>
<evidence type="ECO:0000256" key="2">
    <source>
        <dbReference type="ARBA" id="ARBA00022630"/>
    </source>
</evidence>
<organism evidence="7">
    <name type="scientific">freshwater metagenome</name>
    <dbReference type="NCBI Taxonomy" id="449393"/>
    <lineage>
        <taxon>unclassified sequences</taxon>
        <taxon>metagenomes</taxon>
        <taxon>ecological metagenomes</taxon>
    </lineage>
</organism>
<dbReference type="Gene3D" id="3.50.50.60">
    <property type="entry name" value="FAD/NAD(P)-binding domain"/>
    <property type="match status" value="2"/>
</dbReference>
<reference evidence="7" key="1">
    <citation type="submission" date="2020-05" db="EMBL/GenBank/DDBJ databases">
        <authorList>
            <person name="Chiriac C."/>
            <person name="Salcher M."/>
            <person name="Ghai R."/>
            <person name="Kavagutti S V."/>
        </authorList>
    </citation>
    <scope>NUCLEOTIDE SEQUENCE</scope>
</reference>
<keyword evidence="3" id="KW-0274">FAD</keyword>
<dbReference type="Pfam" id="PF14759">
    <property type="entry name" value="Reductase_C"/>
    <property type="match status" value="1"/>
</dbReference>
<keyword evidence="2" id="KW-0285">Flavoprotein</keyword>
<dbReference type="InterPro" id="IPR036188">
    <property type="entry name" value="FAD/NAD-bd_sf"/>
</dbReference>
<evidence type="ECO:0000259" key="5">
    <source>
        <dbReference type="Pfam" id="PF07992"/>
    </source>
</evidence>
<dbReference type="InterPro" id="IPR016156">
    <property type="entry name" value="FAD/NAD-linked_Rdtase_dimer_sf"/>
</dbReference>
<evidence type="ECO:0000313" key="7">
    <source>
        <dbReference type="EMBL" id="CAB4533879.1"/>
    </source>
</evidence>
<dbReference type="EMBL" id="CAEZSH010000021">
    <property type="protein sequence ID" value="CAB4533879.1"/>
    <property type="molecule type" value="Genomic_DNA"/>
</dbReference>
<dbReference type="InterPro" id="IPR028202">
    <property type="entry name" value="Reductase_C"/>
</dbReference>
<dbReference type="AlphaFoldDB" id="A0A6J6B6B6"/>
<feature type="domain" description="Reductase C-terminal" evidence="6">
    <location>
        <begin position="336"/>
        <end position="393"/>
    </location>
</feature>
<sequence>MTKPVVIVGASMGGLRAAEALRRFGYLGPITAIGDEPYAPYNRPPLSKDVLKGEVSHEAVAFPQRPATADVNWVLGTRVVSADVVNSTVTDDTGLVHPFSALIVATGLRPKRLQVSNGDLAGRHAVRTLDDAMALRAELVPGANVVILGAGFIGCEVAATARLLGCSVTVVAPGSHPINRPLGRMLAAEIKRRHEAQGVQFRMKTTVEDLLGEDRVSGVILDSGEVLPCDVFIEAIGSHANTEWLEGNELDLTDGVLTDAALRAVRTDGSVVENVYAIGDVARFANPIFDDVPRRVEHWNIPTDSAKRVGQVLAAQLAGEDASALLAEAFAPIPSFWSDQYDIHLLAFGLLGLADEIKLLHGEIEGDCVFGYYRESRMVGVAGIGMRSTVQGYRSEFKLEG</sequence>
<dbReference type="GO" id="GO:0005737">
    <property type="term" value="C:cytoplasm"/>
    <property type="evidence" value="ECO:0007669"/>
    <property type="project" value="TreeGrafter"/>
</dbReference>
<dbReference type="InterPro" id="IPR023753">
    <property type="entry name" value="FAD/NAD-binding_dom"/>
</dbReference>
<dbReference type="SUPFAM" id="SSF55424">
    <property type="entry name" value="FAD/NAD-linked reductases, dimerisation (C-terminal) domain"/>
    <property type="match status" value="1"/>
</dbReference>
<keyword evidence="4" id="KW-0560">Oxidoreductase</keyword>
<evidence type="ECO:0000256" key="1">
    <source>
        <dbReference type="ARBA" id="ARBA00001974"/>
    </source>
</evidence>
<protein>
    <submittedName>
        <fullName evidence="7">Unannotated protein</fullName>
    </submittedName>
</protein>
<gene>
    <name evidence="7" type="ORF">UFOPK1410_00312</name>
</gene>
<name>A0A6J6B6B6_9ZZZZ</name>
<dbReference type="SUPFAM" id="SSF51905">
    <property type="entry name" value="FAD/NAD(P)-binding domain"/>
    <property type="match status" value="1"/>
</dbReference>
<accession>A0A6J6B6B6</accession>
<dbReference type="PANTHER" id="PTHR43557:SF2">
    <property type="entry name" value="RIESKE DOMAIN-CONTAINING PROTEIN-RELATED"/>
    <property type="match status" value="1"/>
</dbReference>